<dbReference type="InterPro" id="IPR012347">
    <property type="entry name" value="Ferritin-like"/>
</dbReference>
<dbReference type="CDD" id="cd00657">
    <property type="entry name" value="Ferritin_like"/>
    <property type="match status" value="1"/>
</dbReference>
<dbReference type="Gene3D" id="1.20.1260.10">
    <property type="match status" value="1"/>
</dbReference>
<protein>
    <submittedName>
        <fullName evidence="2">Ferritin-like fold-containing protein</fullName>
    </submittedName>
</protein>
<evidence type="ECO:0000313" key="3">
    <source>
        <dbReference type="Proteomes" id="UP001209083"/>
    </source>
</evidence>
<feature type="domain" description="Ferritin-like" evidence="1">
    <location>
        <begin position="19"/>
        <end position="190"/>
    </location>
</feature>
<dbReference type="Pfam" id="PF13794">
    <property type="entry name" value="MiaE_2"/>
    <property type="match status" value="1"/>
</dbReference>
<name>A0ABY8QQA4_9MICO</name>
<dbReference type="RefSeq" id="WP_349637320.1">
    <property type="nucleotide sequence ID" value="NZ_CP090958.1"/>
</dbReference>
<proteinExistence type="predicted"/>
<reference evidence="2 3" key="1">
    <citation type="submission" date="2023-05" db="EMBL/GenBank/DDBJ databases">
        <title>Lithophilousrod everest ZFBP1038 complete genpme.</title>
        <authorList>
            <person name="Tian M."/>
        </authorList>
    </citation>
    <scope>NUCLEOTIDE SEQUENCE [LARGE SCALE GENOMIC DNA]</scope>
    <source>
        <strain evidence="2 3">ZFBP1038</strain>
    </source>
</reference>
<dbReference type="SUPFAM" id="SSF47240">
    <property type="entry name" value="Ferritin-like"/>
    <property type="match status" value="1"/>
</dbReference>
<evidence type="ECO:0000259" key="1">
    <source>
        <dbReference type="Pfam" id="PF13794"/>
    </source>
</evidence>
<dbReference type="Proteomes" id="UP001209083">
    <property type="component" value="Chromosome"/>
</dbReference>
<evidence type="ECO:0000313" key="2">
    <source>
        <dbReference type="EMBL" id="WGW10539.1"/>
    </source>
</evidence>
<gene>
    <name evidence="2" type="ORF">LWF01_10345</name>
</gene>
<dbReference type="InterPro" id="IPR059125">
    <property type="entry name" value="Ferritin_actino"/>
</dbReference>
<organism evidence="2 3">
    <name type="scientific">Saxibacter everestensis</name>
    <dbReference type="NCBI Taxonomy" id="2909229"/>
    <lineage>
        <taxon>Bacteria</taxon>
        <taxon>Bacillati</taxon>
        <taxon>Actinomycetota</taxon>
        <taxon>Actinomycetes</taxon>
        <taxon>Micrococcales</taxon>
        <taxon>Brevibacteriaceae</taxon>
        <taxon>Saxibacter</taxon>
    </lineage>
</organism>
<dbReference type="EMBL" id="CP090958">
    <property type="protein sequence ID" value="WGW10539.1"/>
    <property type="molecule type" value="Genomic_DNA"/>
</dbReference>
<sequence>MSSNPSTGDDTATVHPGSKGVEELLALLAYGELSAFERTATDAQFAPTIADKVVLAKVAATEFSHFELLSVRLAARGVDANAAMERFVKPLQTFHQRTQPRDWHESLMKAYVSDGIVKDFYREISASLDEPTRRLVHEVLSDTEHSGFVIDRLRSAIASDERLGGRLALWGRRLVGEALSQAQGVFQESAGGVTALLASNDSPQPVLLQISAMLNRITEAHSRRMAALDLMA</sequence>
<dbReference type="InterPro" id="IPR009078">
    <property type="entry name" value="Ferritin-like_SF"/>
</dbReference>
<accession>A0ABY8QQA4</accession>
<keyword evidence="3" id="KW-1185">Reference proteome</keyword>